<dbReference type="InterPro" id="IPR000300">
    <property type="entry name" value="IPPc"/>
</dbReference>
<dbReference type="Pfam" id="PF22669">
    <property type="entry name" value="Exo_endo_phos2"/>
    <property type="match status" value="1"/>
</dbReference>
<evidence type="ECO:0000313" key="6">
    <source>
        <dbReference type="RefSeq" id="XP_010272136.1"/>
    </source>
</evidence>
<dbReference type="Gene3D" id="3.60.10.10">
    <property type="entry name" value="Endonuclease/exonuclease/phosphatase"/>
    <property type="match status" value="2"/>
</dbReference>
<sequence length="404" mass="45084">MDLRDRYAPPGKLRNWLKWKKKGESRFHTIKDSDCDDDDDDSDYSDDSIVNSLEKGSCVQTTEFRVFVGTWNVAGRSPVGSLAVDLDDWLNLNDPADIYVLGFQEVVPLKVCNVIGAEDATVETKWNSLIGKTLNNKLGSPWLTPMLHPISSDNYYYGQVSGSESRTTDRVIGGTRTPVRDRRSSLQQEEPADGVSSSTSKYKLMASKKMVGVFISVWMRGDLVKKYRVSNVKVCSVACGIMGYLGNKGSVSVSMSIEGTSFCFIAAHLASGEKKGDETRRNYQVSEIFRRTSFPRLHHDRSSSHPLTILGHECDRILWYGKGVRQLFYHRSESRFSDHRPVSALFSTQIEVVKSMNPKFTMPSFLTETGQGKGKGRTTLLSLMAKDIEAPPPTATKDTTPFTS</sequence>
<evidence type="ECO:0000259" key="4">
    <source>
        <dbReference type="SMART" id="SM00128"/>
    </source>
</evidence>
<dbReference type="GO" id="GO:0004445">
    <property type="term" value="F:inositol-polyphosphate 5-phosphatase activity"/>
    <property type="evidence" value="ECO:0007669"/>
    <property type="project" value="InterPro"/>
</dbReference>
<organism evidence="5 6">
    <name type="scientific">Nelumbo nucifera</name>
    <name type="common">Sacred lotus</name>
    <dbReference type="NCBI Taxonomy" id="4432"/>
    <lineage>
        <taxon>Eukaryota</taxon>
        <taxon>Viridiplantae</taxon>
        <taxon>Streptophyta</taxon>
        <taxon>Embryophyta</taxon>
        <taxon>Tracheophyta</taxon>
        <taxon>Spermatophyta</taxon>
        <taxon>Magnoliopsida</taxon>
        <taxon>Proteales</taxon>
        <taxon>Nelumbonaceae</taxon>
        <taxon>Nelumbo</taxon>
    </lineage>
</organism>
<dbReference type="AlphaFoldDB" id="A0A1U8AZD8"/>
<feature type="region of interest" description="Disordered" evidence="3">
    <location>
        <begin position="165"/>
        <end position="197"/>
    </location>
</feature>
<keyword evidence="2" id="KW-0378">Hydrolase</keyword>
<reference evidence="6" key="1">
    <citation type="submission" date="2025-08" db="UniProtKB">
        <authorList>
            <consortium name="RefSeq"/>
        </authorList>
    </citation>
    <scope>IDENTIFICATION</scope>
</reference>
<dbReference type="OrthoDB" id="62798at2759"/>
<dbReference type="Proteomes" id="UP000189703">
    <property type="component" value="Unplaced"/>
</dbReference>
<dbReference type="GO" id="GO:0046856">
    <property type="term" value="P:phosphatidylinositol dephosphorylation"/>
    <property type="evidence" value="ECO:0007669"/>
    <property type="project" value="InterPro"/>
</dbReference>
<feature type="domain" description="Inositol polyphosphate-related phosphatase" evidence="4">
    <location>
        <begin position="62"/>
        <end position="354"/>
    </location>
</feature>
<name>A0A1U8AZD8_NELNU</name>
<accession>A0A1U8AZD8</accession>
<gene>
    <name evidence="6" type="primary">LOC104608002</name>
</gene>
<dbReference type="SUPFAM" id="SSF56219">
    <property type="entry name" value="DNase I-like"/>
    <property type="match status" value="1"/>
</dbReference>
<dbReference type="PANTHER" id="PTHR45666">
    <property type="entry name" value="TYPE IV INOSITOL POLYPHOSPHATE 5-PHOSPHATASE 9"/>
    <property type="match status" value="1"/>
</dbReference>
<dbReference type="SMART" id="SM00128">
    <property type="entry name" value="IPPc"/>
    <property type="match status" value="1"/>
</dbReference>
<proteinExistence type="inferred from homology"/>
<dbReference type="InterPro" id="IPR036691">
    <property type="entry name" value="Endo/exonu/phosph_ase_sf"/>
</dbReference>
<evidence type="ECO:0000256" key="2">
    <source>
        <dbReference type="ARBA" id="ARBA00022801"/>
    </source>
</evidence>
<comment type="similarity">
    <text evidence="1">Belongs to the inositol polyphosphate 5-phosphatase family.</text>
</comment>
<dbReference type="RefSeq" id="XP_010272136.1">
    <property type="nucleotide sequence ID" value="XM_010273834.1"/>
</dbReference>
<protein>
    <submittedName>
        <fullName evidence="6">Type I inositol polyphosphate 5-phosphatase 4-like isoform X2</fullName>
    </submittedName>
</protein>
<dbReference type="PANTHER" id="PTHR45666:SF7">
    <property type="entry name" value="TYPE IV INOSITOL POLYPHOSPHATE 5-PHOSPHATASE 6-LIKE"/>
    <property type="match status" value="1"/>
</dbReference>
<dbReference type="InterPro" id="IPR045849">
    <property type="entry name" value="IP5P_plant"/>
</dbReference>
<evidence type="ECO:0000256" key="1">
    <source>
        <dbReference type="ARBA" id="ARBA00010768"/>
    </source>
</evidence>
<keyword evidence="5" id="KW-1185">Reference proteome</keyword>
<dbReference type="GeneID" id="104608002"/>
<evidence type="ECO:0000256" key="3">
    <source>
        <dbReference type="SAM" id="MobiDB-lite"/>
    </source>
</evidence>
<evidence type="ECO:0000313" key="5">
    <source>
        <dbReference type="Proteomes" id="UP000189703"/>
    </source>
</evidence>